<dbReference type="InterPro" id="IPR036322">
    <property type="entry name" value="WD40_repeat_dom_sf"/>
</dbReference>
<dbReference type="SMART" id="SM00320">
    <property type="entry name" value="WD40"/>
    <property type="match status" value="5"/>
</dbReference>
<gene>
    <name evidence="4" type="ORF">HPHI1048_LOCUS24423</name>
</gene>
<evidence type="ECO:0008006" key="5">
    <source>
        <dbReference type="Google" id="ProtNLM"/>
    </source>
</evidence>
<dbReference type="EMBL" id="HBEO01035985">
    <property type="protein sequence ID" value="CAD8509854.1"/>
    <property type="molecule type" value="Transcribed_RNA"/>
</dbReference>
<keyword evidence="2" id="KW-0677">Repeat</keyword>
<dbReference type="Gene3D" id="2.130.10.10">
    <property type="entry name" value="YVTN repeat-like/Quinoprotein amine dehydrogenase"/>
    <property type="match status" value="2"/>
</dbReference>
<evidence type="ECO:0000256" key="1">
    <source>
        <dbReference type="ARBA" id="ARBA00022574"/>
    </source>
</evidence>
<feature type="repeat" description="WD" evidence="3">
    <location>
        <begin position="84"/>
        <end position="123"/>
    </location>
</feature>
<keyword evidence="1 3" id="KW-0853">WD repeat</keyword>
<organism evidence="4">
    <name type="scientific">Hanusia phi</name>
    <dbReference type="NCBI Taxonomy" id="3032"/>
    <lineage>
        <taxon>Eukaryota</taxon>
        <taxon>Cryptophyceae</taxon>
        <taxon>Pyrenomonadales</taxon>
        <taxon>Geminigeraceae</taxon>
        <taxon>Hanusia</taxon>
    </lineage>
</organism>
<dbReference type="InterPro" id="IPR015943">
    <property type="entry name" value="WD40/YVTN_repeat-like_dom_sf"/>
</dbReference>
<accession>A0A7S0I3H5</accession>
<reference evidence="4" key="1">
    <citation type="submission" date="2021-01" db="EMBL/GenBank/DDBJ databases">
        <authorList>
            <person name="Corre E."/>
            <person name="Pelletier E."/>
            <person name="Niang G."/>
            <person name="Scheremetjew M."/>
            <person name="Finn R."/>
            <person name="Kale V."/>
            <person name="Holt S."/>
            <person name="Cochrane G."/>
            <person name="Meng A."/>
            <person name="Brown T."/>
            <person name="Cohen L."/>
        </authorList>
    </citation>
    <scope>NUCLEOTIDE SEQUENCE</scope>
    <source>
        <strain evidence="4">CCMP325</strain>
    </source>
</reference>
<dbReference type="AlphaFoldDB" id="A0A7S0I3H5"/>
<name>A0A7S0I3H5_9CRYP</name>
<dbReference type="SUPFAM" id="SSF50978">
    <property type="entry name" value="WD40 repeat-like"/>
    <property type="match status" value="1"/>
</dbReference>
<dbReference type="Pfam" id="PF00400">
    <property type="entry name" value="WD40"/>
    <property type="match status" value="2"/>
</dbReference>
<dbReference type="PANTHER" id="PTHR22847:SF637">
    <property type="entry name" value="WD REPEAT DOMAIN 5B"/>
    <property type="match status" value="1"/>
</dbReference>
<dbReference type="PANTHER" id="PTHR22847">
    <property type="entry name" value="WD40 REPEAT PROTEIN"/>
    <property type="match status" value="1"/>
</dbReference>
<evidence type="ECO:0000256" key="3">
    <source>
        <dbReference type="PROSITE-ProRule" id="PRU00221"/>
    </source>
</evidence>
<proteinExistence type="predicted"/>
<protein>
    <recommendedName>
        <fullName evidence="5">Guanine nucleotide-binding protein subunit beta-like protein</fullName>
    </recommendedName>
</protein>
<evidence type="ECO:0000256" key="2">
    <source>
        <dbReference type="ARBA" id="ARBA00022737"/>
    </source>
</evidence>
<dbReference type="InterPro" id="IPR001680">
    <property type="entry name" value="WD40_rpt"/>
</dbReference>
<evidence type="ECO:0000313" key="4">
    <source>
        <dbReference type="EMBL" id="CAD8509854.1"/>
    </source>
</evidence>
<dbReference type="PROSITE" id="PS50082">
    <property type="entry name" value="WD_REPEATS_2"/>
    <property type="match status" value="1"/>
</dbReference>
<sequence>MFVEVARCRAEVLHVCMQGYRILALCSDNTARVLDTATGRLLSAVHRPGMSWCVAFRRGLILSAADDRTLWFLDLVTGTCLATLRGHTATVHCVATREHLAVSGDASGCVRLWDLRRASLLPQTGTQPSGFSQADLAAEEAERGRACVGSFSGPLRVVCVALSDDLKLFASGGEGGSLRVWRVGEEADGDTSVVDHVELKGESDLLCLRCQSCSDSVWWISAGDAKGRVQVLRAEVDEAGRLAVVRVWEEQQHEGSVLSMHIYAGTVVSGGSTGTVTIASLERGDLLTSFRAFDESVGVTALTVRRKIIVSGSSEGDVVLWDFSNKILSMPGS</sequence>
<dbReference type="GO" id="GO:1990234">
    <property type="term" value="C:transferase complex"/>
    <property type="evidence" value="ECO:0007669"/>
    <property type="project" value="UniProtKB-ARBA"/>
</dbReference>